<comment type="subcellular location">
    <subcellularLocation>
        <location evidence="1">Nucleus</location>
    </subcellularLocation>
</comment>
<evidence type="ECO:0000313" key="11">
    <source>
        <dbReference type="Proteomes" id="UP000694865"/>
    </source>
</evidence>
<comment type="function">
    <text evidence="6">Non catalytic subunit of RNase H2, an endonuclease that specifically degrades the RNA of RNA:DNA hybrids. Participates in DNA replication, possibly by mediating the removal of lagging-strand Okazaki fragment RNA primers during DNA replication. Mediates the excision of single ribonucleotides from DNA:RNA duplexes.</text>
</comment>
<evidence type="ECO:0000256" key="8">
    <source>
        <dbReference type="SAM" id="MobiDB-lite"/>
    </source>
</evidence>
<evidence type="ECO:0000256" key="5">
    <source>
        <dbReference type="ARBA" id="ARBA00023242"/>
    </source>
</evidence>
<organism evidence="11 12">
    <name type="scientific">Saccoglossus kowalevskii</name>
    <name type="common">Acorn worm</name>
    <dbReference type="NCBI Taxonomy" id="10224"/>
    <lineage>
        <taxon>Eukaryota</taxon>
        <taxon>Metazoa</taxon>
        <taxon>Hemichordata</taxon>
        <taxon>Enteropneusta</taxon>
        <taxon>Harrimaniidae</taxon>
        <taxon>Saccoglossus</taxon>
    </lineage>
</organism>
<dbReference type="CDD" id="cd09270">
    <property type="entry name" value="RNase_H2-B"/>
    <property type="match status" value="1"/>
</dbReference>
<evidence type="ECO:0000256" key="7">
    <source>
        <dbReference type="ARBA" id="ARBA00033464"/>
    </source>
</evidence>
<protein>
    <recommendedName>
        <fullName evidence="4">Ribonuclease H2 subunit B</fullName>
    </recommendedName>
    <alternativeName>
        <fullName evidence="7">Ribonuclease HI subunit B</fullName>
    </alternativeName>
</protein>
<evidence type="ECO:0000259" key="10">
    <source>
        <dbReference type="Pfam" id="PF17745"/>
    </source>
</evidence>
<feature type="domain" description="Rnh202 triple barrel" evidence="10">
    <location>
        <begin position="36"/>
        <end position="96"/>
    </location>
</feature>
<dbReference type="Pfam" id="PF09468">
    <property type="entry name" value="RNase_H2-Ydr279"/>
    <property type="match status" value="1"/>
</dbReference>
<gene>
    <name evidence="12" type="primary">LOC100373317</name>
</gene>
<dbReference type="InterPro" id="IPR019024">
    <property type="entry name" value="RNase_H2_suB_wHTH"/>
</dbReference>
<keyword evidence="5" id="KW-0539">Nucleus</keyword>
<evidence type="ECO:0000256" key="1">
    <source>
        <dbReference type="ARBA" id="ARBA00004123"/>
    </source>
</evidence>
<comment type="similarity">
    <text evidence="2">Belongs to the RNase H2 subunit B family.</text>
</comment>
<dbReference type="RefSeq" id="XP_002734782.1">
    <property type="nucleotide sequence ID" value="XM_002734736.2"/>
</dbReference>
<evidence type="ECO:0000256" key="2">
    <source>
        <dbReference type="ARBA" id="ARBA00009823"/>
    </source>
</evidence>
<feature type="region of interest" description="Disordered" evidence="8">
    <location>
        <begin position="239"/>
        <end position="284"/>
    </location>
</feature>
<dbReference type="InterPro" id="IPR041195">
    <property type="entry name" value="Rnh202_N"/>
</dbReference>
<feature type="compositionally biased region" description="Polar residues" evidence="8">
    <location>
        <begin position="265"/>
        <end position="274"/>
    </location>
</feature>
<dbReference type="Gene3D" id="2.20.25.530">
    <property type="match status" value="1"/>
</dbReference>
<feature type="domain" description="Ribonuclease H2 subunit B wHTH" evidence="9">
    <location>
        <begin position="99"/>
        <end position="227"/>
    </location>
</feature>
<dbReference type="PANTHER" id="PTHR13383:SF11">
    <property type="entry name" value="RIBONUCLEASE H2 SUBUNIT B"/>
    <property type="match status" value="1"/>
</dbReference>
<reference evidence="12" key="1">
    <citation type="submission" date="2025-08" db="UniProtKB">
        <authorList>
            <consortium name="RefSeq"/>
        </authorList>
    </citation>
    <scope>IDENTIFICATION</scope>
    <source>
        <tissue evidence="12">Testes</tissue>
    </source>
</reference>
<dbReference type="Proteomes" id="UP000694865">
    <property type="component" value="Unplaced"/>
</dbReference>
<dbReference type="Pfam" id="PF17745">
    <property type="entry name" value="Ydr279_N"/>
    <property type="match status" value="1"/>
</dbReference>
<evidence type="ECO:0000313" key="12">
    <source>
        <dbReference type="RefSeq" id="XP_002734782.1"/>
    </source>
</evidence>
<evidence type="ECO:0000256" key="6">
    <source>
        <dbReference type="ARBA" id="ARBA00024778"/>
    </source>
</evidence>
<evidence type="ECO:0000259" key="9">
    <source>
        <dbReference type="Pfam" id="PF09468"/>
    </source>
</evidence>
<dbReference type="GeneID" id="100373317"/>
<proteinExistence type="inferred from homology"/>
<sequence length="313" mass="35649">MPKIPKAKIKPPVEKDKSQWVLITPESSVSEVKPNDEEPCFVKLRHPKTEQGAMFMLTNNNTEILEVLRFDDQYRSWFIGETVQQDGSMFMSTAIDPLFLLLPYIVKADKSSMFMTLDQIVTDEDYPQCIKLLSCSGISDLCHITDSKGNEDFKAYRLNKDKLMEWLKLKTERLADCLEKHSIHAVGVKAETFVRSSKDNSVTRDDYLRFSHGMMSDYLSISLSKELNQFLDIKEKVVEKSSPEGPPAKKLRLSNGCEPDEDYTKFNSTESNTVKPAGKLTNAQKTLKKVDKSGMKNIASFFSPKPPTKKRKK</sequence>
<accession>A0ABM0GQ04</accession>
<dbReference type="PANTHER" id="PTHR13383">
    <property type="entry name" value="RIBONUCLEASE H2 SUBUNIT B"/>
    <property type="match status" value="1"/>
</dbReference>
<dbReference type="InterPro" id="IPR040456">
    <property type="entry name" value="RNase_H2_suB"/>
</dbReference>
<comment type="subunit">
    <text evidence="3">The RNase H2 complex is a heterotrimer composed of the catalytic subunit RNASEH2A and the non-catalytic subunits RNASEH2B and RNASEH2C.</text>
</comment>
<evidence type="ECO:0000256" key="4">
    <source>
        <dbReference type="ARBA" id="ARBA00019062"/>
    </source>
</evidence>
<keyword evidence="11" id="KW-1185">Reference proteome</keyword>
<evidence type="ECO:0000256" key="3">
    <source>
        <dbReference type="ARBA" id="ARBA00011277"/>
    </source>
</evidence>
<name>A0ABM0GQ04_SACKO</name>
<dbReference type="Gene3D" id="1.10.20.120">
    <property type="match status" value="1"/>
</dbReference>